<evidence type="ECO:0000313" key="5">
    <source>
        <dbReference type="Proteomes" id="UP001652700"/>
    </source>
</evidence>
<evidence type="ECO:0000256" key="3">
    <source>
        <dbReference type="ARBA" id="ARBA00047949"/>
    </source>
</evidence>
<accession>A0ABM5KNU4</accession>
<dbReference type="SUPFAM" id="SSF56399">
    <property type="entry name" value="ADP-ribosylation"/>
    <property type="match status" value="1"/>
</dbReference>
<proteinExistence type="predicted"/>
<reference evidence="4" key="1">
    <citation type="submission" date="2025-05" db="UniProtKB">
        <authorList>
            <consortium name="EnsemblMetazoa"/>
        </authorList>
    </citation>
    <scope>IDENTIFICATION</scope>
</reference>
<dbReference type="Proteomes" id="UP001652700">
    <property type="component" value="Unplaced"/>
</dbReference>
<dbReference type="GeneID" id="126887941"/>
<evidence type="ECO:0000313" key="4">
    <source>
        <dbReference type="EnsemblMetazoa" id="XP_050511843.1"/>
    </source>
</evidence>
<comment type="function">
    <text evidence="1">Catalyzes the last step of tRNA splicing, the transfer of the splice junction 2'-phosphate from ligated tRNA to NAD to produce ADP-ribose 1''-2'' cyclic phosphate.</text>
</comment>
<evidence type="ECO:0000256" key="1">
    <source>
        <dbReference type="ARBA" id="ARBA00003343"/>
    </source>
</evidence>
<dbReference type="EnsemblMetazoa" id="XM_050655886.1">
    <property type="protein sequence ID" value="XP_050511843.1"/>
    <property type="gene ID" value="LOC126887941"/>
</dbReference>
<dbReference type="PANTHER" id="PTHR12684:SF2">
    <property type="entry name" value="TRNA 2'-PHOSPHOTRANSFERASE 1"/>
    <property type="match status" value="1"/>
</dbReference>
<dbReference type="RefSeq" id="XP_050511843.1">
    <property type="nucleotide sequence ID" value="XM_050655886.1"/>
</dbReference>
<keyword evidence="5" id="KW-1185">Reference proteome</keyword>
<protein>
    <recommendedName>
        <fullName evidence="2">2'-phosphotransferase</fullName>
        <ecNumber evidence="2">2.7.1.160</ecNumber>
    </recommendedName>
</protein>
<dbReference type="PANTHER" id="PTHR12684">
    <property type="entry name" value="PUTATIVE PHOSPHOTRANSFERASE"/>
    <property type="match status" value="1"/>
</dbReference>
<sequence>MQIENNDTHLSKTLCWILRHGAIKLGLPILVDGYIPVSVILKHPSLRKYSTTDVERVVVSNDKQRFGLRNSNGVLEICANQGHSIPGKIAILTMFPT</sequence>
<evidence type="ECO:0000256" key="2">
    <source>
        <dbReference type="ARBA" id="ARBA00012007"/>
    </source>
</evidence>
<comment type="catalytic activity">
    <reaction evidence="3">
        <text>2'-phospho-[ligated tRNA] + NAD(+) = mature tRNA + ADP-alpha-D-ribose 1'',2''-cyclic phosphate + nicotinamide</text>
        <dbReference type="Rhea" id="RHEA:23324"/>
        <dbReference type="Rhea" id="RHEA-COMP:11106"/>
        <dbReference type="Rhea" id="RHEA-COMP:11107"/>
        <dbReference type="ChEBI" id="CHEBI:17154"/>
        <dbReference type="ChEBI" id="CHEBI:57540"/>
        <dbReference type="ChEBI" id="CHEBI:76596"/>
        <dbReference type="ChEBI" id="CHEBI:82883"/>
        <dbReference type="ChEBI" id="CHEBI:85027"/>
        <dbReference type="EC" id="2.7.1.160"/>
    </reaction>
</comment>
<name>A0ABM5KNU4_DIAVI</name>
<dbReference type="EC" id="2.7.1.160" evidence="2"/>
<organism evidence="4 5">
    <name type="scientific">Diabrotica virgifera virgifera</name>
    <name type="common">western corn rootworm</name>
    <dbReference type="NCBI Taxonomy" id="50390"/>
    <lineage>
        <taxon>Eukaryota</taxon>
        <taxon>Metazoa</taxon>
        <taxon>Ecdysozoa</taxon>
        <taxon>Arthropoda</taxon>
        <taxon>Hexapoda</taxon>
        <taxon>Insecta</taxon>
        <taxon>Pterygota</taxon>
        <taxon>Neoptera</taxon>
        <taxon>Endopterygota</taxon>
        <taxon>Coleoptera</taxon>
        <taxon>Polyphaga</taxon>
        <taxon>Cucujiformia</taxon>
        <taxon>Chrysomeloidea</taxon>
        <taxon>Chrysomelidae</taxon>
        <taxon>Galerucinae</taxon>
        <taxon>Diabroticina</taxon>
        <taxon>Diabroticites</taxon>
        <taxon>Diabrotica</taxon>
    </lineage>
</organism>
<dbReference type="Pfam" id="PF01885">
    <property type="entry name" value="PTS_2-RNA"/>
    <property type="match status" value="1"/>
</dbReference>
<dbReference type="InterPro" id="IPR042080">
    <property type="entry name" value="RNA_2'-PTrans_N"/>
</dbReference>
<dbReference type="Gene3D" id="1.10.10.970">
    <property type="entry name" value="RNA 2'-phosphotransferase, Tpt1/KptA family, N-terminal domain"/>
    <property type="match status" value="1"/>
</dbReference>
<dbReference type="InterPro" id="IPR002745">
    <property type="entry name" value="Ptrans_KptA/Tpt1"/>
</dbReference>